<evidence type="ECO:0000256" key="3">
    <source>
        <dbReference type="ARBA" id="ARBA00022630"/>
    </source>
</evidence>
<dbReference type="GO" id="GO:0046872">
    <property type="term" value="F:metal ion binding"/>
    <property type="evidence" value="ECO:0007669"/>
    <property type="project" value="UniProtKB-KW"/>
</dbReference>
<keyword evidence="6 11" id="KW-0274">FAD</keyword>
<comment type="caution">
    <text evidence="15">The sequence shown here is derived from an EMBL/GenBank/DDBJ whole genome shotgun (WGS) entry which is preliminary data.</text>
</comment>
<dbReference type="EMBL" id="SRIB01000003">
    <property type="protein sequence ID" value="TFZ41166.1"/>
    <property type="molecule type" value="Genomic_DNA"/>
</dbReference>
<comment type="pathway">
    <text evidence="11">Pyrimidine metabolism; UMP biosynthesis via de novo pathway; orotate from (S)-dihydroorotate (NAD(+) route): step 1/1.</text>
</comment>
<evidence type="ECO:0000256" key="11">
    <source>
        <dbReference type="HAMAP-Rule" id="MF_01211"/>
    </source>
</evidence>
<keyword evidence="5 11" id="KW-0479">Metal-binding</keyword>
<evidence type="ECO:0000256" key="8">
    <source>
        <dbReference type="ARBA" id="ARBA00022982"/>
    </source>
</evidence>
<keyword evidence="16" id="KW-1185">Reference proteome</keyword>
<dbReference type="NCBIfam" id="NF000798">
    <property type="entry name" value="PRK00054.1-3"/>
    <property type="match status" value="1"/>
</dbReference>
<feature type="binding site" evidence="11 13">
    <location>
        <position position="209"/>
    </location>
    <ligand>
        <name>[2Fe-2S] cluster</name>
        <dbReference type="ChEBI" id="CHEBI:190135"/>
    </ligand>
</feature>
<dbReference type="AlphaFoldDB" id="A0A4Z0D8F0"/>
<keyword evidence="3 11" id="KW-0285">Flavoprotein</keyword>
<dbReference type="Pfam" id="PF10418">
    <property type="entry name" value="DHODB_Fe-S_bind"/>
    <property type="match status" value="1"/>
</dbReference>
<dbReference type="CDD" id="cd06218">
    <property type="entry name" value="DHOD_e_trans"/>
    <property type="match status" value="1"/>
</dbReference>
<evidence type="ECO:0000259" key="14">
    <source>
        <dbReference type="PROSITE" id="PS51384"/>
    </source>
</evidence>
<evidence type="ECO:0000256" key="12">
    <source>
        <dbReference type="PIRSR" id="PIRSR006816-1"/>
    </source>
</evidence>
<dbReference type="UniPathway" id="UPA00070">
    <property type="reaction ID" value="UER00945"/>
</dbReference>
<evidence type="ECO:0000256" key="9">
    <source>
        <dbReference type="ARBA" id="ARBA00023004"/>
    </source>
</evidence>
<keyword evidence="9 11" id="KW-0408">Iron</keyword>
<dbReference type="InterPro" id="IPR017938">
    <property type="entry name" value="Riboflavin_synthase-like_b-brl"/>
</dbReference>
<dbReference type="PANTHER" id="PTHR43513">
    <property type="entry name" value="DIHYDROOROTATE DEHYDROGENASE B (NAD(+)), ELECTRON TRANSFER SUBUNIT"/>
    <property type="match status" value="1"/>
</dbReference>
<dbReference type="InterPro" id="IPR050353">
    <property type="entry name" value="PyrK_electron_transfer"/>
</dbReference>
<keyword evidence="7 11" id="KW-0665">Pyrimidine biosynthesis</keyword>
<dbReference type="InterPro" id="IPR012165">
    <property type="entry name" value="Cyt_c3_hydrogenase_gsu"/>
</dbReference>
<keyword evidence="2 11" id="KW-0813">Transport</keyword>
<comment type="subunit">
    <text evidence="11">Heterotetramer of 2 PyrK and 2 PyrD type B subunits.</text>
</comment>
<dbReference type="OrthoDB" id="9789468at2"/>
<evidence type="ECO:0000256" key="7">
    <source>
        <dbReference type="ARBA" id="ARBA00022975"/>
    </source>
</evidence>
<proteinExistence type="inferred from homology"/>
<feature type="binding site" evidence="11 13">
    <location>
        <position position="214"/>
    </location>
    <ligand>
        <name>[2Fe-2S] cluster</name>
        <dbReference type="ChEBI" id="CHEBI:190135"/>
    </ligand>
</feature>
<protein>
    <recommendedName>
        <fullName evidence="11">Dihydroorotate dehydrogenase B (NAD(+)), electron transfer subunit</fullName>
    </recommendedName>
    <alternativeName>
        <fullName evidence="11">Dihydroorotate oxidase B, electron transfer subunit</fullName>
    </alternativeName>
</protein>
<dbReference type="PROSITE" id="PS51384">
    <property type="entry name" value="FAD_FR"/>
    <property type="match status" value="1"/>
</dbReference>
<reference evidence="15 16" key="1">
    <citation type="submission" date="2019-03" db="EMBL/GenBank/DDBJ databases">
        <title>Draft genome sequence data and analysis of a Fermenting Bacterium, Soehngenia longevitae strain 1933PT, isolated from petroleum reservoir in Azerbaijan.</title>
        <authorList>
            <person name="Grouzdev D.S."/>
            <person name="Bidzhieva S.K."/>
            <person name="Sokolova D.S."/>
            <person name="Tourova T.P."/>
            <person name="Poltaraus A.B."/>
            <person name="Nazina T.N."/>
        </authorList>
    </citation>
    <scope>NUCLEOTIDE SEQUENCE [LARGE SCALE GENOMIC DNA]</scope>
    <source>
        <strain evidence="15 16">1933P</strain>
    </source>
</reference>
<comment type="function">
    <text evidence="11">Responsible for channeling the electrons from the oxidation of dihydroorotate from the FMN redox center in the PyrD type B subunit to the ultimate electron acceptor NAD(+).</text>
</comment>
<evidence type="ECO:0000313" key="16">
    <source>
        <dbReference type="Proteomes" id="UP000298381"/>
    </source>
</evidence>
<comment type="similarity">
    <text evidence="1 11">Belongs to the PyrK family.</text>
</comment>
<evidence type="ECO:0000256" key="6">
    <source>
        <dbReference type="ARBA" id="ARBA00022827"/>
    </source>
</evidence>
<evidence type="ECO:0000313" key="15">
    <source>
        <dbReference type="EMBL" id="TFZ41166.1"/>
    </source>
</evidence>
<dbReference type="InterPro" id="IPR039261">
    <property type="entry name" value="FNR_nucleotide-bd"/>
</dbReference>
<sequence>MKEGNIECNVIDNREIANNIYKITLRGHVLGNPGQFYMVRAWNGLDPFLSRPLSISDIQDKQISFVYELRGKGTKELASIKTEELVQLTGPLGNGFTVNENLKSAVVSGGIGIAPMIYLLKKYHKNMDMYAGFRAEPYLIDECLAHSNNLYIASEEGLGWHKGLVTELINVDDYDVIYACGPEPMLKAIAKMAQNKTMLYVSMENYMACGIGSCLGCTIQTRDGMKRVCKDGPVFDAKEVYFYE</sequence>
<dbReference type="RefSeq" id="WP_135270647.1">
    <property type="nucleotide sequence ID" value="NZ_SRIB01000003.1"/>
</dbReference>
<dbReference type="Gene3D" id="3.40.50.80">
    <property type="entry name" value="Nucleotide-binding domain of ferredoxin-NADP reductase (FNR) module"/>
    <property type="match status" value="1"/>
</dbReference>
<dbReference type="GO" id="GO:0044205">
    <property type="term" value="P:'de novo' UMP biosynthetic process"/>
    <property type="evidence" value="ECO:0007669"/>
    <property type="project" value="UniProtKB-UniRule"/>
</dbReference>
<gene>
    <name evidence="11" type="primary">pyrK</name>
    <name evidence="15" type="ORF">E4100_03450</name>
</gene>
<feature type="binding site" evidence="11 12">
    <location>
        <begin position="51"/>
        <end position="54"/>
    </location>
    <ligand>
        <name>FAD</name>
        <dbReference type="ChEBI" id="CHEBI:57692"/>
    </ligand>
</feature>
<feature type="binding site" evidence="11 12">
    <location>
        <begin position="73"/>
        <end position="74"/>
    </location>
    <ligand>
        <name>FAD</name>
        <dbReference type="ChEBI" id="CHEBI:57692"/>
    </ligand>
</feature>
<feature type="domain" description="FAD-binding FR-type" evidence="14">
    <location>
        <begin position="3"/>
        <end position="98"/>
    </location>
</feature>
<dbReference type="InterPro" id="IPR037117">
    <property type="entry name" value="Dihydroorotate_DH_ele_sf"/>
</dbReference>
<organism evidence="15 16">
    <name type="scientific">Soehngenia longivitae</name>
    <dbReference type="NCBI Taxonomy" id="2562294"/>
    <lineage>
        <taxon>Bacteria</taxon>
        <taxon>Bacillati</taxon>
        <taxon>Bacillota</taxon>
        <taxon>Tissierellia</taxon>
        <taxon>Tissierellales</taxon>
        <taxon>Tissierellaceae</taxon>
        <taxon>Soehngenia</taxon>
    </lineage>
</organism>
<dbReference type="PIRSF" id="PIRSF006816">
    <property type="entry name" value="Cyc3_hyd_g"/>
    <property type="match status" value="1"/>
</dbReference>
<dbReference type="InterPro" id="IPR017927">
    <property type="entry name" value="FAD-bd_FR_type"/>
</dbReference>
<keyword evidence="4 11" id="KW-0001">2Fe-2S</keyword>
<dbReference type="Gene3D" id="2.10.240.10">
    <property type="entry name" value="Dihydroorotate dehydrogenase, electron transfer subunit"/>
    <property type="match status" value="1"/>
</dbReference>
<evidence type="ECO:0000256" key="13">
    <source>
        <dbReference type="PIRSR" id="PIRSR006816-2"/>
    </source>
</evidence>
<dbReference type="InterPro" id="IPR023455">
    <property type="entry name" value="Dihydroorotate_DHASE_ETsu"/>
</dbReference>
<dbReference type="Proteomes" id="UP000298381">
    <property type="component" value="Unassembled WGS sequence"/>
</dbReference>
<evidence type="ECO:0000256" key="2">
    <source>
        <dbReference type="ARBA" id="ARBA00022448"/>
    </source>
</evidence>
<name>A0A4Z0D8F0_9FIRM</name>
<dbReference type="InterPro" id="IPR019480">
    <property type="entry name" value="Dihydroorotate_DH_Fe-S-bd"/>
</dbReference>
<comment type="cofactor">
    <cofactor evidence="11">
        <name>[2Fe-2S] cluster</name>
        <dbReference type="ChEBI" id="CHEBI:190135"/>
    </cofactor>
    <text evidence="11">Binds 1 [2Fe-2S] cluster per subunit.</text>
</comment>
<dbReference type="HAMAP" id="MF_01211">
    <property type="entry name" value="DHODB_Fe_S_bind"/>
    <property type="match status" value="1"/>
</dbReference>
<dbReference type="PANTHER" id="PTHR43513:SF3">
    <property type="entry name" value="DIHYDROOROTATE DEHYDROGENASE B (NAD(+)), ELECTRON TRANSFER SUBUNIT-RELATED"/>
    <property type="match status" value="1"/>
</dbReference>
<dbReference type="GO" id="GO:0016491">
    <property type="term" value="F:oxidoreductase activity"/>
    <property type="evidence" value="ECO:0007669"/>
    <property type="project" value="InterPro"/>
</dbReference>
<comment type="cofactor">
    <cofactor evidence="11 12">
        <name>FAD</name>
        <dbReference type="ChEBI" id="CHEBI:57692"/>
    </cofactor>
    <text evidence="11 12">Binds 1 FAD per subunit.</text>
</comment>
<feature type="binding site" evidence="11 13">
    <location>
        <position position="217"/>
    </location>
    <ligand>
        <name>[2Fe-2S] cluster</name>
        <dbReference type="ChEBI" id="CHEBI:190135"/>
    </ligand>
</feature>
<dbReference type="GO" id="GO:0050660">
    <property type="term" value="F:flavin adenine dinucleotide binding"/>
    <property type="evidence" value="ECO:0007669"/>
    <property type="project" value="InterPro"/>
</dbReference>
<evidence type="ECO:0000256" key="4">
    <source>
        <dbReference type="ARBA" id="ARBA00022714"/>
    </source>
</evidence>
<dbReference type="GO" id="GO:0051537">
    <property type="term" value="F:2 iron, 2 sulfur cluster binding"/>
    <property type="evidence" value="ECO:0007669"/>
    <property type="project" value="UniProtKB-KW"/>
</dbReference>
<dbReference type="GO" id="GO:0009055">
    <property type="term" value="F:electron transfer activity"/>
    <property type="evidence" value="ECO:0007669"/>
    <property type="project" value="UniProtKB-UniRule"/>
</dbReference>
<evidence type="ECO:0000256" key="10">
    <source>
        <dbReference type="ARBA" id="ARBA00023014"/>
    </source>
</evidence>
<comment type="cofactor">
    <cofactor evidence="13">
        <name>[2Fe-2S] cluster</name>
        <dbReference type="ChEBI" id="CHEBI:190135"/>
    </cofactor>
    <text evidence="13">Binds 1 [2Fe-2S] cluster per subunit.</text>
</comment>
<dbReference type="SUPFAM" id="SSF63380">
    <property type="entry name" value="Riboflavin synthase domain-like"/>
    <property type="match status" value="1"/>
</dbReference>
<feature type="binding site" evidence="11 13">
    <location>
        <position position="229"/>
    </location>
    <ligand>
        <name>[2Fe-2S] cluster</name>
        <dbReference type="ChEBI" id="CHEBI:190135"/>
    </ligand>
</feature>
<dbReference type="SUPFAM" id="SSF52343">
    <property type="entry name" value="Ferredoxin reductase-like, C-terminal NADP-linked domain"/>
    <property type="match status" value="1"/>
</dbReference>
<accession>A0A4Z0D8F0</accession>
<comment type="caution">
    <text evidence="11">Lacks conserved residue(s) required for the propagation of feature annotation.</text>
</comment>
<evidence type="ECO:0000256" key="1">
    <source>
        <dbReference type="ARBA" id="ARBA00006422"/>
    </source>
</evidence>
<keyword evidence="10 11" id="KW-0411">Iron-sulfur</keyword>
<evidence type="ECO:0000256" key="5">
    <source>
        <dbReference type="ARBA" id="ARBA00022723"/>
    </source>
</evidence>
<keyword evidence="8 11" id="KW-0249">Electron transport</keyword>
<dbReference type="Gene3D" id="2.40.30.10">
    <property type="entry name" value="Translation factors"/>
    <property type="match status" value="1"/>
</dbReference>